<feature type="domain" description="DUF222" evidence="2">
    <location>
        <begin position="61"/>
        <end position="357"/>
    </location>
</feature>
<reference evidence="4" key="1">
    <citation type="journal article" date="2019" name="Int. J. Syst. Evol. Microbiol.">
        <title>The Global Catalogue of Microorganisms (GCM) 10K type strain sequencing project: providing services to taxonomists for standard genome sequencing and annotation.</title>
        <authorList>
            <consortium name="The Broad Institute Genomics Platform"/>
            <consortium name="The Broad Institute Genome Sequencing Center for Infectious Disease"/>
            <person name="Wu L."/>
            <person name="Ma J."/>
        </authorList>
    </citation>
    <scope>NUCLEOTIDE SEQUENCE [LARGE SCALE GENOMIC DNA]</scope>
    <source>
        <strain evidence="4">JCM 18303</strain>
    </source>
</reference>
<dbReference type="Pfam" id="PF02720">
    <property type="entry name" value="DUF222"/>
    <property type="match status" value="1"/>
</dbReference>
<name>A0ABP9QM62_9PSEU</name>
<sequence>MSESTVQVPPVVEPWSRHSPDGLLVDRLSFEPGRGAAELLERVGAWENVRAVVDAQQVRELAGLVAAERADDGLRCPVSDVIRSVATQFALTAGLTQGAALARVEDAMTLVHRLPHILDALGEARLSYRSVRVIIEEFVGLGEQQLDAAQQQILERLAGRNPSQIRGCAKRVVARLDAEAVRKRVERAAAERYVRLEPAADGMATLRAHLPAAQAVTLYGLVNDYARRAGGGPGEDRSMDARRADAMYDLIVNPELDTCHPDPDVAAAEQRRARARERVRTEIRVTVPLSVLVGARDLPGELSGYGPVNAEVARALAGDPTSVWRRLVTDPESGALLDYGTTRYRPPPVLVGFVNARAQTCSIPGCCRPAEDCDTDHHEPFDPDTGNGPTSARNNGPLCRYHHRVKQLPGWNIIRNPDGTTTWTLPTGHRITTPPAEIGEILRPAGPEPPPEAIEPEPPPF</sequence>
<dbReference type="InterPro" id="IPR003615">
    <property type="entry name" value="HNH_nuc"/>
</dbReference>
<keyword evidence="4" id="KW-1185">Reference proteome</keyword>
<gene>
    <name evidence="3" type="ORF">GCM10023321_52380</name>
</gene>
<evidence type="ECO:0000313" key="4">
    <source>
        <dbReference type="Proteomes" id="UP001428817"/>
    </source>
</evidence>
<dbReference type="EMBL" id="BAABJP010000030">
    <property type="protein sequence ID" value="GAA5164223.1"/>
    <property type="molecule type" value="Genomic_DNA"/>
</dbReference>
<dbReference type="CDD" id="cd00085">
    <property type="entry name" value="HNHc"/>
    <property type="match status" value="1"/>
</dbReference>
<dbReference type="Proteomes" id="UP001428817">
    <property type="component" value="Unassembled WGS sequence"/>
</dbReference>
<feature type="compositionally biased region" description="Pro residues" evidence="1">
    <location>
        <begin position="446"/>
        <end position="461"/>
    </location>
</feature>
<protein>
    <submittedName>
        <fullName evidence="3">HNH endonuclease signature motif containing protein</fullName>
    </submittedName>
</protein>
<evidence type="ECO:0000313" key="3">
    <source>
        <dbReference type="EMBL" id="GAA5164223.1"/>
    </source>
</evidence>
<dbReference type="InterPro" id="IPR003870">
    <property type="entry name" value="DUF222"/>
</dbReference>
<keyword evidence="3" id="KW-0255">Endonuclease</keyword>
<proteinExistence type="predicted"/>
<evidence type="ECO:0000256" key="1">
    <source>
        <dbReference type="SAM" id="MobiDB-lite"/>
    </source>
</evidence>
<dbReference type="GO" id="GO:0004519">
    <property type="term" value="F:endonuclease activity"/>
    <property type="evidence" value="ECO:0007669"/>
    <property type="project" value="UniProtKB-KW"/>
</dbReference>
<accession>A0ABP9QM62</accession>
<evidence type="ECO:0000259" key="2">
    <source>
        <dbReference type="Pfam" id="PF02720"/>
    </source>
</evidence>
<keyword evidence="3" id="KW-0378">Hydrolase</keyword>
<feature type="region of interest" description="Disordered" evidence="1">
    <location>
        <begin position="441"/>
        <end position="461"/>
    </location>
</feature>
<organism evidence="3 4">
    <name type="scientific">Pseudonocardia eucalypti</name>
    <dbReference type="NCBI Taxonomy" id="648755"/>
    <lineage>
        <taxon>Bacteria</taxon>
        <taxon>Bacillati</taxon>
        <taxon>Actinomycetota</taxon>
        <taxon>Actinomycetes</taxon>
        <taxon>Pseudonocardiales</taxon>
        <taxon>Pseudonocardiaceae</taxon>
        <taxon>Pseudonocardia</taxon>
    </lineage>
</organism>
<keyword evidence="3" id="KW-0540">Nuclease</keyword>
<comment type="caution">
    <text evidence="3">The sequence shown here is derived from an EMBL/GenBank/DDBJ whole genome shotgun (WGS) entry which is preliminary data.</text>
</comment>